<reference evidence="1 2" key="1">
    <citation type="journal article" date="2024" name="BMC Genomics">
        <title>De novo assembly and annotation of Popillia japonica's genome with initial clues to its potential as an invasive pest.</title>
        <authorList>
            <person name="Cucini C."/>
            <person name="Boschi S."/>
            <person name="Funari R."/>
            <person name="Cardaioli E."/>
            <person name="Iannotti N."/>
            <person name="Marturano G."/>
            <person name="Paoli F."/>
            <person name="Bruttini M."/>
            <person name="Carapelli A."/>
            <person name="Frati F."/>
            <person name="Nardi F."/>
        </authorList>
    </citation>
    <scope>NUCLEOTIDE SEQUENCE [LARGE SCALE GENOMIC DNA]</scope>
    <source>
        <strain evidence="1">DMR45628</strain>
    </source>
</reference>
<accession>A0AAW1IA23</accession>
<sequence>MGWRRVEGRVAYACTYYFKYNENSWLAKMGWRRVEGRVAVVEGDPEYPKLSERLQGADYASKGFNNMKLNL</sequence>
<proteinExistence type="predicted"/>
<comment type="caution">
    <text evidence="1">The sequence shown here is derived from an EMBL/GenBank/DDBJ whole genome shotgun (WGS) entry which is preliminary data.</text>
</comment>
<name>A0AAW1IA23_POPJA</name>
<dbReference type="PANTHER" id="PTHR21106">
    <property type="entry name" value="NADH DEHYDROGENASE [UBIQUINONE] 1 BETA SUBCOMPLEX SUBUNIT 6"/>
    <property type="match status" value="1"/>
</dbReference>
<evidence type="ECO:0000313" key="2">
    <source>
        <dbReference type="Proteomes" id="UP001458880"/>
    </source>
</evidence>
<dbReference type="AlphaFoldDB" id="A0AAW1IA23"/>
<dbReference type="Proteomes" id="UP001458880">
    <property type="component" value="Unassembled WGS sequence"/>
</dbReference>
<organism evidence="1 2">
    <name type="scientific">Popillia japonica</name>
    <name type="common">Japanese beetle</name>
    <dbReference type="NCBI Taxonomy" id="7064"/>
    <lineage>
        <taxon>Eukaryota</taxon>
        <taxon>Metazoa</taxon>
        <taxon>Ecdysozoa</taxon>
        <taxon>Arthropoda</taxon>
        <taxon>Hexapoda</taxon>
        <taxon>Insecta</taxon>
        <taxon>Pterygota</taxon>
        <taxon>Neoptera</taxon>
        <taxon>Endopterygota</taxon>
        <taxon>Coleoptera</taxon>
        <taxon>Polyphaga</taxon>
        <taxon>Scarabaeiformia</taxon>
        <taxon>Scarabaeidae</taxon>
        <taxon>Rutelinae</taxon>
        <taxon>Popillia</taxon>
    </lineage>
</organism>
<protein>
    <submittedName>
        <fullName evidence="1">NADH:ubiquinone oxidoreductase, NDUFB6/B17 subunit</fullName>
    </submittedName>
</protein>
<gene>
    <name evidence="1" type="ORF">QE152_g37602</name>
</gene>
<keyword evidence="2" id="KW-1185">Reference proteome</keyword>
<dbReference type="EMBL" id="JASPKY010000742">
    <property type="protein sequence ID" value="KAK9685882.1"/>
    <property type="molecule type" value="Genomic_DNA"/>
</dbReference>
<dbReference type="PANTHER" id="PTHR21106:SF2">
    <property type="entry name" value="NADH DEHYDROGENASE [UBIQUINONE] 1 BETA SUBCOMPLEX SUBUNIT 6"/>
    <property type="match status" value="1"/>
</dbReference>
<evidence type="ECO:0000313" key="1">
    <source>
        <dbReference type="EMBL" id="KAK9685882.1"/>
    </source>
</evidence>